<dbReference type="Gene3D" id="3.40.50.300">
    <property type="entry name" value="P-loop containing nucleotide triphosphate hydrolases"/>
    <property type="match status" value="1"/>
</dbReference>
<feature type="compositionally biased region" description="Basic and acidic residues" evidence="3">
    <location>
        <begin position="222"/>
        <end position="236"/>
    </location>
</feature>
<dbReference type="eggNOG" id="KOG3062">
    <property type="taxonomic scope" value="Eukaryota"/>
</dbReference>
<dbReference type="GeneID" id="5003597"/>
<name>A4S2J2_OSTLU</name>
<evidence type="ECO:0000256" key="1">
    <source>
        <dbReference type="ARBA" id="ARBA00022741"/>
    </source>
</evidence>
<organism evidence="4 5">
    <name type="scientific">Ostreococcus lucimarinus (strain CCE9901)</name>
    <dbReference type="NCBI Taxonomy" id="436017"/>
    <lineage>
        <taxon>Eukaryota</taxon>
        <taxon>Viridiplantae</taxon>
        <taxon>Chlorophyta</taxon>
        <taxon>Mamiellophyceae</taxon>
        <taxon>Mamiellales</taxon>
        <taxon>Bathycoccaceae</taxon>
        <taxon>Ostreococcus</taxon>
    </lineage>
</organism>
<dbReference type="GO" id="GO:0016301">
    <property type="term" value="F:kinase activity"/>
    <property type="evidence" value="ECO:0007669"/>
    <property type="project" value="TreeGrafter"/>
</dbReference>
<dbReference type="PANTHER" id="PTHR20873">
    <property type="entry name" value="L-SERYL-TRNA(SEC) KINASE"/>
    <property type="match status" value="1"/>
</dbReference>
<dbReference type="Proteomes" id="UP000001568">
    <property type="component" value="Chromosome 9"/>
</dbReference>
<dbReference type="HOGENOM" id="CLU_1135961_0_0_1"/>
<dbReference type="Pfam" id="PF08433">
    <property type="entry name" value="KTI12"/>
    <property type="match status" value="1"/>
</dbReference>
<feature type="region of interest" description="Disordered" evidence="3">
    <location>
        <begin position="215"/>
        <end position="245"/>
    </location>
</feature>
<dbReference type="OMA" id="YERISFD"/>
<sequence length="245" mass="26730">MATASDAASRPRAARAPREDASKTLVLVLCGLPGVGKTTLARALARRARESGHDAHHARYDARELRAMTREDGTTAFEPARWRAARAEAAADVDAATRRGNAREDGVKTVVIVDDNMYYRGMRWEVFRAAREARASCACAHVTAPTKEARRRNRNREGAEAVPEEVFERMTRAFEAPAVTTPGDGATFPAFVVDATEETDVDAAWSRALEFWGPAPDVPASEAERELEREAARAETAKSALHALD</sequence>
<dbReference type="SUPFAM" id="SSF52540">
    <property type="entry name" value="P-loop containing nucleoside triphosphate hydrolases"/>
    <property type="match status" value="1"/>
</dbReference>
<evidence type="ECO:0000256" key="3">
    <source>
        <dbReference type="SAM" id="MobiDB-lite"/>
    </source>
</evidence>
<dbReference type="InterPro" id="IPR027417">
    <property type="entry name" value="P-loop_NTPase"/>
</dbReference>
<feature type="non-terminal residue" evidence="4">
    <location>
        <position position="245"/>
    </location>
</feature>
<dbReference type="Gramene" id="ABO98053">
    <property type="protein sequence ID" value="ABO98053"/>
    <property type="gene ID" value="OSTLU_16752"/>
</dbReference>
<evidence type="ECO:0008006" key="6">
    <source>
        <dbReference type="Google" id="ProtNLM"/>
    </source>
</evidence>
<protein>
    <recommendedName>
        <fullName evidence="6">AAA+ ATPase domain-containing protein</fullName>
    </recommendedName>
</protein>
<dbReference type="EMBL" id="CP000589">
    <property type="protein sequence ID" value="ABO98053.1"/>
    <property type="molecule type" value="Genomic_DNA"/>
</dbReference>
<evidence type="ECO:0000313" key="4">
    <source>
        <dbReference type="EMBL" id="ABO98053.1"/>
    </source>
</evidence>
<evidence type="ECO:0000256" key="2">
    <source>
        <dbReference type="ARBA" id="ARBA00022840"/>
    </source>
</evidence>
<dbReference type="AlphaFoldDB" id="A4S2J2"/>
<keyword evidence="5" id="KW-1185">Reference proteome</keyword>
<proteinExistence type="predicted"/>
<dbReference type="RefSeq" id="XP_001419760.1">
    <property type="nucleotide sequence ID" value="XM_001419723.1"/>
</dbReference>
<dbReference type="InterPro" id="IPR013641">
    <property type="entry name" value="KTI12/PSTK"/>
</dbReference>
<keyword evidence="2" id="KW-0067">ATP-binding</keyword>
<dbReference type="PANTHER" id="PTHR20873:SF0">
    <property type="entry name" value="L-SERYL-TRNA(SEC) KINASE"/>
    <property type="match status" value="1"/>
</dbReference>
<dbReference type="GO" id="GO:0000049">
    <property type="term" value="F:tRNA binding"/>
    <property type="evidence" value="ECO:0007669"/>
    <property type="project" value="TreeGrafter"/>
</dbReference>
<dbReference type="GO" id="GO:0005524">
    <property type="term" value="F:ATP binding"/>
    <property type="evidence" value="ECO:0007669"/>
    <property type="project" value="UniProtKB-KW"/>
</dbReference>
<dbReference type="InterPro" id="IPR052648">
    <property type="entry name" value="Ser-tRNA(Sec)_kinase"/>
</dbReference>
<keyword evidence="1" id="KW-0547">Nucleotide-binding</keyword>
<reference evidence="4 5" key="1">
    <citation type="journal article" date="2007" name="Proc. Natl. Acad. Sci. U.S.A.">
        <title>The tiny eukaryote Ostreococcus provides genomic insights into the paradox of plankton speciation.</title>
        <authorList>
            <person name="Palenik B."/>
            <person name="Grimwood J."/>
            <person name="Aerts A."/>
            <person name="Rouze P."/>
            <person name="Salamov A."/>
            <person name="Putnam N."/>
            <person name="Dupont C."/>
            <person name="Jorgensen R."/>
            <person name="Derelle E."/>
            <person name="Rombauts S."/>
            <person name="Zhou K."/>
            <person name="Otillar R."/>
            <person name="Merchant S.S."/>
            <person name="Podell S."/>
            <person name="Gaasterland T."/>
            <person name="Napoli C."/>
            <person name="Gendler K."/>
            <person name="Manuell A."/>
            <person name="Tai V."/>
            <person name="Vallon O."/>
            <person name="Piganeau G."/>
            <person name="Jancek S."/>
            <person name="Heijde M."/>
            <person name="Jabbari K."/>
            <person name="Bowler C."/>
            <person name="Lohr M."/>
            <person name="Robbens S."/>
            <person name="Werner G."/>
            <person name="Dubchak I."/>
            <person name="Pazour G.J."/>
            <person name="Ren Q."/>
            <person name="Paulsen I."/>
            <person name="Delwiche C."/>
            <person name="Schmutz J."/>
            <person name="Rokhsar D."/>
            <person name="Van de Peer Y."/>
            <person name="Moreau H."/>
            <person name="Grigoriev I.V."/>
        </authorList>
    </citation>
    <scope>NUCLEOTIDE SEQUENCE [LARGE SCALE GENOMIC DNA]</scope>
    <source>
        <strain evidence="4 5">CCE9901</strain>
    </source>
</reference>
<evidence type="ECO:0000313" key="5">
    <source>
        <dbReference type="Proteomes" id="UP000001568"/>
    </source>
</evidence>
<dbReference type="KEGG" id="olu:OSTLU_16752"/>
<dbReference type="OrthoDB" id="8983at13792"/>
<dbReference type="STRING" id="436017.A4S2J2"/>
<accession>A4S2J2</accession>
<gene>
    <name evidence="4" type="ORF">OSTLU_16752</name>
</gene>